<accession>D0MDK0</accession>
<dbReference type="RefSeq" id="WP_012842805.1">
    <property type="nucleotide sequence ID" value="NC_013501.1"/>
</dbReference>
<keyword evidence="1" id="KW-0472">Membrane</keyword>
<keyword evidence="1" id="KW-1133">Transmembrane helix</keyword>
<organism evidence="2 3">
    <name type="scientific">Rhodothermus marinus (strain ATCC 43812 / DSM 4252 / R-10)</name>
    <name type="common">Rhodothermus obamensis</name>
    <dbReference type="NCBI Taxonomy" id="518766"/>
    <lineage>
        <taxon>Bacteria</taxon>
        <taxon>Pseudomonadati</taxon>
        <taxon>Rhodothermota</taxon>
        <taxon>Rhodothermia</taxon>
        <taxon>Rhodothermales</taxon>
        <taxon>Rhodothermaceae</taxon>
        <taxon>Rhodothermus</taxon>
    </lineage>
</organism>
<dbReference type="STRING" id="518766.Rmar_0287"/>
<protein>
    <recommendedName>
        <fullName evidence="4">DUF1640 domain-containing protein</fullName>
    </recommendedName>
</protein>
<gene>
    <name evidence="2" type="ordered locus">Rmar_0287</name>
</gene>
<dbReference type="OrthoDB" id="1725737at2"/>
<dbReference type="KEGG" id="rmr:Rmar_0287"/>
<keyword evidence="1" id="KW-0812">Transmembrane</keyword>
<name>D0MDK0_RHOM4</name>
<dbReference type="Proteomes" id="UP000002221">
    <property type="component" value="Chromosome"/>
</dbReference>
<feature type="transmembrane region" description="Helical" evidence="1">
    <location>
        <begin position="126"/>
        <end position="149"/>
    </location>
</feature>
<evidence type="ECO:0000313" key="3">
    <source>
        <dbReference type="Proteomes" id="UP000002221"/>
    </source>
</evidence>
<keyword evidence="3" id="KW-1185">Reference proteome</keyword>
<reference evidence="2 3" key="1">
    <citation type="journal article" date="2009" name="Stand. Genomic Sci.">
        <title>Complete genome sequence of Rhodothermus marinus type strain (R-10).</title>
        <authorList>
            <person name="Nolan M."/>
            <person name="Tindall B.J."/>
            <person name="Pomrenke H."/>
            <person name="Lapidus A."/>
            <person name="Copeland A."/>
            <person name="Glavina Del Rio T."/>
            <person name="Lucas S."/>
            <person name="Chen F."/>
            <person name="Tice H."/>
            <person name="Cheng J.F."/>
            <person name="Saunders E."/>
            <person name="Han C."/>
            <person name="Bruce D."/>
            <person name="Goodwin L."/>
            <person name="Chain P."/>
            <person name="Pitluck S."/>
            <person name="Ovchinikova G."/>
            <person name="Pati A."/>
            <person name="Ivanova N."/>
            <person name="Mavromatis K."/>
            <person name="Chen A."/>
            <person name="Palaniappan K."/>
            <person name="Land M."/>
            <person name="Hauser L."/>
            <person name="Chang Y.J."/>
            <person name="Jeffries C.D."/>
            <person name="Brettin T."/>
            <person name="Goker M."/>
            <person name="Bristow J."/>
            <person name="Eisen J.A."/>
            <person name="Markowitz V."/>
            <person name="Hugenholtz P."/>
            <person name="Kyrpides N.C."/>
            <person name="Klenk H.P."/>
            <person name="Detter J.C."/>
        </authorList>
    </citation>
    <scope>NUCLEOTIDE SEQUENCE [LARGE SCALE GENOMIC DNA]</scope>
    <source>
        <strain evidence="3">ATCC 43812 / DSM 4252 / R-10</strain>
    </source>
</reference>
<evidence type="ECO:0000256" key="1">
    <source>
        <dbReference type="SAM" id="Phobius"/>
    </source>
</evidence>
<dbReference type="EMBL" id="CP001807">
    <property type="protein sequence ID" value="ACY47193.1"/>
    <property type="molecule type" value="Genomic_DNA"/>
</dbReference>
<dbReference type="HOGENOM" id="CLU_105069_0_0_10"/>
<sequence length="150" mass="17378">MAILTVPKVLREKLGDDGVEALIALLNEAAHHERNNLLGILEERFERRVTEEGKRLEVQMAETEKRLDYRITEEVAKLDNRITEEIAKLDSRLTEEVACLDRRLTEEVARLETRLSTQMAATRADLIRWMFIFWVGQIGTLVALLFAFLR</sequence>
<evidence type="ECO:0000313" key="2">
    <source>
        <dbReference type="EMBL" id="ACY47193.1"/>
    </source>
</evidence>
<evidence type="ECO:0008006" key="4">
    <source>
        <dbReference type="Google" id="ProtNLM"/>
    </source>
</evidence>
<dbReference type="NCBIfam" id="NF047472">
    <property type="entry name" value="LA_3696_Nterm"/>
    <property type="match status" value="1"/>
</dbReference>
<dbReference type="eggNOG" id="COG1561">
    <property type="taxonomic scope" value="Bacteria"/>
</dbReference>
<dbReference type="AlphaFoldDB" id="D0MDK0"/>
<proteinExistence type="predicted"/>